<dbReference type="GO" id="GO:0006353">
    <property type="term" value="P:DNA-templated transcription termination"/>
    <property type="evidence" value="ECO:0007669"/>
    <property type="project" value="UniProtKB-KW"/>
</dbReference>
<dbReference type="Gene3D" id="1.25.70.10">
    <property type="entry name" value="Transcription termination factor 3, mitochondrial"/>
    <property type="match status" value="1"/>
</dbReference>
<dbReference type="AlphaFoldDB" id="A0A835HWA7"/>
<evidence type="ECO:0000256" key="2">
    <source>
        <dbReference type="ARBA" id="ARBA00022472"/>
    </source>
</evidence>
<organism evidence="4 5">
    <name type="scientific">Coptis chinensis</name>
    <dbReference type="NCBI Taxonomy" id="261450"/>
    <lineage>
        <taxon>Eukaryota</taxon>
        <taxon>Viridiplantae</taxon>
        <taxon>Streptophyta</taxon>
        <taxon>Embryophyta</taxon>
        <taxon>Tracheophyta</taxon>
        <taxon>Spermatophyta</taxon>
        <taxon>Magnoliopsida</taxon>
        <taxon>Ranunculales</taxon>
        <taxon>Ranunculaceae</taxon>
        <taxon>Coptidoideae</taxon>
        <taxon>Coptis</taxon>
    </lineage>
</organism>
<dbReference type="GO" id="GO:0003676">
    <property type="term" value="F:nucleic acid binding"/>
    <property type="evidence" value="ECO:0007669"/>
    <property type="project" value="InterPro"/>
</dbReference>
<dbReference type="Pfam" id="PF02536">
    <property type="entry name" value="mTERF"/>
    <property type="match status" value="1"/>
</dbReference>
<dbReference type="OrthoDB" id="637682at2759"/>
<evidence type="ECO:0000256" key="1">
    <source>
        <dbReference type="ARBA" id="ARBA00007692"/>
    </source>
</evidence>
<dbReference type="InterPro" id="IPR038538">
    <property type="entry name" value="MTERF_sf"/>
</dbReference>
<dbReference type="PANTHER" id="PTHR13068:SF236">
    <property type="entry name" value="OS02G0749800 PROTEIN"/>
    <property type="match status" value="1"/>
</dbReference>
<keyword evidence="3" id="KW-0809">Transit peptide</keyword>
<evidence type="ECO:0000313" key="4">
    <source>
        <dbReference type="EMBL" id="KAF9608135.1"/>
    </source>
</evidence>
<keyword evidence="2" id="KW-0805">Transcription regulation</keyword>
<dbReference type="EMBL" id="JADFTS010000004">
    <property type="protein sequence ID" value="KAF9608135.1"/>
    <property type="molecule type" value="Genomic_DNA"/>
</dbReference>
<sequence>MKLFMKNPSSLSLRSDRFHTVVQEIKEMGFDSSSSMFINAIVAMLSLSKSTWQEKWESFRKLGFSNEETLSVFKNQSTCLIYSKEKIQSAVEFFTVKQNFELSYIAKHPVILGLNF</sequence>
<comment type="similarity">
    <text evidence="1">Belongs to the mTERF family.</text>
</comment>
<reference evidence="4 5" key="1">
    <citation type="submission" date="2020-10" db="EMBL/GenBank/DDBJ databases">
        <title>The Coptis chinensis genome and diversification of protoberbering-type alkaloids.</title>
        <authorList>
            <person name="Wang B."/>
            <person name="Shu S."/>
            <person name="Song C."/>
            <person name="Liu Y."/>
        </authorList>
    </citation>
    <scope>NUCLEOTIDE SEQUENCE [LARGE SCALE GENOMIC DNA]</scope>
    <source>
        <strain evidence="4">HL-2020</strain>
        <tissue evidence="4">Leaf</tissue>
    </source>
</reference>
<dbReference type="SMART" id="SM00733">
    <property type="entry name" value="Mterf"/>
    <property type="match status" value="3"/>
</dbReference>
<evidence type="ECO:0000256" key="3">
    <source>
        <dbReference type="ARBA" id="ARBA00022946"/>
    </source>
</evidence>
<name>A0A835HWA7_9MAGN</name>
<dbReference type="InterPro" id="IPR003690">
    <property type="entry name" value="MTERF"/>
</dbReference>
<evidence type="ECO:0000313" key="5">
    <source>
        <dbReference type="Proteomes" id="UP000631114"/>
    </source>
</evidence>
<proteinExistence type="inferred from homology"/>
<keyword evidence="2" id="KW-0804">Transcription</keyword>
<gene>
    <name evidence="4" type="ORF">IFM89_007521</name>
</gene>
<protein>
    <submittedName>
        <fullName evidence="4">Uncharacterized protein</fullName>
    </submittedName>
</protein>
<keyword evidence="5" id="KW-1185">Reference proteome</keyword>
<accession>A0A835HWA7</accession>
<dbReference type="PANTHER" id="PTHR13068">
    <property type="entry name" value="CGI-12 PROTEIN-RELATED"/>
    <property type="match status" value="1"/>
</dbReference>
<keyword evidence="2" id="KW-0806">Transcription termination</keyword>
<comment type="caution">
    <text evidence="4">The sequence shown here is derived from an EMBL/GenBank/DDBJ whole genome shotgun (WGS) entry which is preliminary data.</text>
</comment>
<dbReference type="Proteomes" id="UP000631114">
    <property type="component" value="Unassembled WGS sequence"/>
</dbReference>